<evidence type="ECO:0000256" key="1">
    <source>
        <dbReference type="ARBA" id="ARBA00022679"/>
    </source>
</evidence>
<reference evidence="4 5" key="1">
    <citation type="submission" date="2021-06" db="EMBL/GenBank/DDBJ databases">
        <title>Description of novel taxa of the family Lachnospiraceae.</title>
        <authorList>
            <person name="Chaplin A.V."/>
            <person name="Sokolova S.R."/>
            <person name="Pikina A.P."/>
            <person name="Korzhanova M."/>
            <person name="Belova V."/>
            <person name="Korostin D."/>
            <person name="Efimov B.A."/>
        </authorList>
    </citation>
    <scope>NUCLEOTIDE SEQUENCE [LARGE SCALE GENOMIC DNA]</scope>
    <source>
        <strain evidence="4 5">ASD4241</strain>
    </source>
</reference>
<dbReference type="RefSeq" id="WP_158349830.1">
    <property type="nucleotide sequence ID" value="NZ_JAHQCX010000002.1"/>
</dbReference>
<organism evidence="4 5">
    <name type="scientific">Diplocloster modestus</name>
    <dbReference type="NCBI Taxonomy" id="2850322"/>
    <lineage>
        <taxon>Bacteria</taxon>
        <taxon>Bacillati</taxon>
        <taxon>Bacillota</taxon>
        <taxon>Clostridia</taxon>
        <taxon>Lachnospirales</taxon>
        <taxon>Lachnospiraceae</taxon>
        <taxon>Diplocloster</taxon>
    </lineage>
</organism>
<accession>A0ABS6K3W2</accession>
<keyword evidence="4" id="KW-0328">Glycosyltransferase</keyword>
<dbReference type="Pfam" id="PF00534">
    <property type="entry name" value="Glycos_transf_1"/>
    <property type="match status" value="1"/>
</dbReference>
<dbReference type="PANTHER" id="PTHR46401">
    <property type="entry name" value="GLYCOSYLTRANSFERASE WBBK-RELATED"/>
    <property type="match status" value="1"/>
</dbReference>
<gene>
    <name evidence="4" type="ORF">KTH90_04020</name>
</gene>
<dbReference type="PANTHER" id="PTHR46401:SF2">
    <property type="entry name" value="GLYCOSYLTRANSFERASE WBBK-RELATED"/>
    <property type="match status" value="1"/>
</dbReference>
<dbReference type="GO" id="GO:0016757">
    <property type="term" value="F:glycosyltransferase activity"/>
    <property type="evidence" value="ECO:0007669"/>
    <property type="project" value="UniProtKB-KW"/>
</dbReference>
<feature type="domain" description="Glycosyl transferase family 1" evidence="2">
    <location>
        <begin position="233"/>
        <end position="385"/>
    </location>
</feature>
<comment type="caution">
    <text evidence="4">The sequence shown here is derived from an EMBL/GenBank/DDBJ whole genome shotgun (WGS) entry which is preliminary data.</text>
</comment>
<dbReference type="EC" id="2.4.-.-" evidence="4"/>
<protein>
    <submittedName>
        <fullName evidence="4">Glycosyltransferase</fullName>
        <ecNumber evidence="4">2.4.-.-</ecNumber>
    </submittedName>
</protein>
<feature type="domain" description="Glycosyltransferase subfamily 4-like N-terminal" evidence="3">
    <location>
        <begin position="32"/>
        <end position="225"/>
    </location>
</feature>
<name>A0ABS6K3W2_9FIRM</name>
<dbReference type="InterPro" id="IPR001296">
    <property type="entry name" value="Glyco_trans_1"/>
</dbReference>
<evidence type="ECO:0000313" key="5">
    <source>
        <dbReference type="Proteomes" id="UP001314681"/>
    </source>
</evidence>
<keyword evidence="5" id="KW-1185">Reference proteome</keyword>
<dbReference type="Pfam" id="PF13439">
    <property type="entry name" value="Glyco_transf_4"/>
    <property type="match status" value="1"/>
</dbReference>
<evidence type="ECO:0000313" key="4">
    <source>
        <dbReference type="EMBL" id="MBU9725175.1"/>
    </source>
</evidence>
<dbReference type="InterPro" id="IPR028098">
    <property type="entry name" value="Glyco_trans_4-like_N"/>
</dbReference>
<evidence type="ECO:0000259" key="2">
    <source>
        <dbReference type="Pfam" id="PF00534"/>
    </source>
</evidence>
<sequence length="408" mass="46729">MIDSNYSNKCMWQINSYNFASTGNIMIGISEVARARGWKVYTSCPAARTMYQHKLKDHIYIGSILSRSIHRLISNYTGIHGIGSYFATKRFLSKVERTKPKVIHLHNLHGSYIHLPLLFRFIKSHPDIQVVWTLHDCWAFTGNCPHFIMLDCEQWKTQCRQCAYEGYPKGRIDQTSKMYKFKKRWFTGCRNLTIVTPSKWLANLTKQSFLSEYPVTVIYNGINTEIFSPGYPDIRNKYGIEMSKFIILGVSFSWGYRKGLDVFLKLASLLPNEFQIILVGISEEQKSDLPGNMITIPKTNNLEELAAIYSSADVFLNPTREDNFPTVNLEALACGVPVLTFDTGGSPEAINQNTGMIVNENNLSEVLQSLKTHNFKKSDCITRGREFAAEKKYLEYINLYNDLLREKG</sequence>
<dbReference type="EMBL" id="JAHQCX010000002">
    <property type="protein sequence ID" value="MBU9725175.1"/>
    <property type="molecule type" value="Genomic_DNA"/>
</dbReference>
<dbReference type="SUPFAM" id="SSF53756">
    <property type="entry name" value="UDP-Glycosyltransferase/glycogen phosphorylase"/>
    <property type="match status" value="1"/>
</dbReference>
<dbReference type="Gene3D" id="3.40.50.2000">
    <property type="entry name" value="Glycogen Phosphorylase B"/>
    <property type="match status" value="2"/>
</dbReference>
<proteinExistence type="predicted"/>
<keyword evidence="1 4" id="KW-0808">Transferase</keyword>
<evidence type="ECO:0000259" key="3">
    <source>
        <dbReference type="Pfam" id="PF13439"/>
    </source>
</evidence>
<dbReference type="Proteomes" id="UP001314681">
    <property type="component" value="Unassembled WGS sequence"/>
</dbReference>